<dbReference type="EMBL" id="WKMO01000004">
    <property type="protein sequence ID" value="MSB72934.1"/>
    <property type="molecule type" value="Genomic_DNA"/>
</dbReference>
<comment type="caution">
    <text evidence="3">The sequence shown here is derived from an EMBL/GenBank/DDBJ whole genome shotgun (WGS) entry which is preliminary data.</text>
</comment>
<organism evidence="3 5">
    <name type="scientific">Parabacteroides distasonis</name>
    <dbReference type="NCBI Taxonomy" id="823"/>
    <lineage>
        <taxon>Bacteria</taxon>
        <taxon>Pseudomonadati</taxon>
        <taxon>Bacteroidota</taxon>
        <taxon>Bacteroidia</taxon>
        <taxon>Bacteroidales</taxon>
        <taxon>Tannerellaceae</taxon>
        <taxon>Parabacteroides</taxon>
    </lineage>
</organism>
<dbReference type="PANTHER" id="PTHR40980:SF4">
    <property type="entry name" value="TONB-DEPENDENT RECEPTOR-LIKE BETA-BARREL DOMAIN-CONTAINING PROTEIN"/>
    <property type="match status" value="1"/>
</dbReference>
<protein>
    <submittedName>
        <fullName evidence="4">Outer membrane beta-barrel protein</fullName>
    </submittedName>
    <submittedName>
        <fullName evidence="3">TonB-dependent receptor</fullName>
    </submittedName>
</protein>
<gene>
    <name evidence="3" type="ORF">ERS852380_01813</name>
    <name evidence="4" type="ORF">GKD70_06435</name>
</gene>
<reference evidence="4 6" key="2">
    <citation type="journal article" date="2019" name="Nat. Med.">
        <title>A library of human gut bacterial isolates paired with longitudinal multiomics data enables mechanistic microbiome research.</title>
        <authorList>
            <person name="Poyet M."/>
            <person name="Groussin M."/>
            <person name="Gibbons S.M."/>
            <person name="Avila-Pacheco J."/>
            <person name="Jiang X."/>
            <person name="Kearney S.M."/>
            <person name="Perrotta A.R."/>
            <person name="Berdy B."/>
            <person name="Zhao S."/>
            <person name="Lieberman T.D."/>
            <person name="Swanson P.K."/>
            <person name="Smith M."/>
            <person name="Roesemann S."/>
            <person name="Alexander J.E."/>
            <person name="Rich S.A."/>
            <person name="Livny J."/>
            <person name="Vlamakis H."/>
            <person name="Clish C."/>
            <person name="Bullock K."/>
            <person name="Deik A."/>
            <person name="Scott J."/>
            <person name="Pierce K.A."/>
            <person name="Xavier R.J."/>
            <person name="Alm E.J."/>
        </authorList>
    </citation>
    <scope>NUCLEOTIDE SEQUENCE [LARGE SCALE GENOMIC DNA]</scope>
    <source>
        <strain evidence="4 6">BIOML-A20</strain>
    </source>
</reference>
<evidence type="ECO:0000259" key="1">
    <source>
        <dbReference type="Pfam" id="PF07715"/>
    </source>
</evidence>
<dbReference type="Proteomes" id="UP000095455">
    <property type="component" value="Unassembled WGS sequence"/>
</dbReference>
<dbReference type="SUPFAM" id="SSF56935">
    <property type="entry name" value="Porins"/>
    <property type="match status" value="1"/>
</dbReference>
<keyword evidence="3" id="KW-0675">Receptor</keyword>
<proteinExistence type="predicted"/>
<dbReference type="RefSeq" id="WP_005857266.1">
    <property type="nucleotide sequence ID" value="NZ_BQOC01000001.1"/>
</dbReference>
<dbReference type="Proteomes" id="UP000441609">
    <property type="component" value="Unassembled WGS sequence"/>
</dbReference>
<dbReference type="Pfam" id="PF14905">
    <property type="entry name" value="OMP_b-brl_3"/>
    <property type="match status" value="1"/>
</dbReference>
<dbReference type="AlphaFoldDB" id="A0A174DAA5"/>
<evidence type="ECO:0000313" key="6">
    <source>
        <dbReference type="Proteomes" id="UP000441609"/>
    </source>
</evidence>
<evidence type="ECO:0000259" key="2">
    <source>
        <dbReference type="Pfam" id="PF14905"/>
    </source>
</evidence>
<feature type="domain" description="TonB-dependent receptor plug" evidence="1">
    <location>
        <begin position="56"/>
        <end position="146"/>
    </location>
</feature>
<name>A0A174DAA5_PARDI</name>
<evidence type="ECO:0000313" key="4">
    <source>
        <dbReference type="EMBL" id="MSB72934.1"/>
    </source>
</evidence>
<dbReference type="EMBL" id="CYYK01000005">
    <property type="protein sequence ID" value="CUO20990.1"/>
    <property type="molecule type" value="Genomic_DNA"/>
</dbReference>
<dbReference type="OrthoDB" id="8764943at2"/>
<dbReference type="InterPro" id="IPR037066">
    <property type="entry name" value="Plug_dom_sf"/>
</dbReference>
<dbReference type="InterPro" id="IPR041700">
    <property type="entry name" value="OMP_b-brl_3"/>
</dbReference>
<evidence type="ECO:0000313" key="3">
    <source>
        <dbReference type="EMBL" id="CUO20990.1"/>
    </source>
</evidence>
<reference evidence="3 5" key="1">
    <citation type="submission" date="2015-09" db="EMBL/GenBank/DDBJ databases">
        <authorList>
            <consortium name="Pathogen Informatics"/>
        </authorList>
    </citation>
    <scope>NUCLEOTIDE SEQUENCE [LARGE SCALE GENOMIC DNA]</scope>
    <source>
        <strain evidence="3 5">2789STDY5608822</strain>
    </source>
</reference>
<sequence length="739" mass="83554">MKRFLMMMTLIGLVGNWNSTLTAQLVSPDSLYLNEDLPEINIVAVKPLIKAEADKTTYSIAEDPDSRTYTLLEMLRKVPLVTVDGEDNVKVNGQSSFKIYMNGRPSNMFSNNPKEVLRSIPASMIKKVEVITDPGARYDAEGVSGILNIVTKGAEFEGYNASINTTVMNLFKSVGGFATLKYGRLSLSGNYTFSQQSSESESDYLRTQSEDGAKLRMLSDVDVKYPAHYGSLEGSFEIDTLNLISLSGNLNIGNSNSIWNSHYSRLDKEGEEIYAYNEDMSKKNEWGSASLKADYQRLFKRNKEEMLTLSYQYDYIPNDIYSVFYDKDKMGNVSLPQLEADYTRQISHARTHEHTAQLDYVNPFTSTHSIEGGLKLIRRSSTSHATSEVKELDEGVWLPADLQPLVEYRHVQNICSAYAGYGFKYGKWSLNPGIRMEHTWQDVTYKQGEGKDFNYRVTDWVPSWTSAFRLDDRSLFRLAYNLRLRRPNISYLNPTVFVSGTSISYGNPGLVSEKHHRLSASYSYYGTKLNVQASVLCTLGKGVIDEYLFIDSANVVNSTYDNLVDVKAAGGNLYLSYNPSPRTSVSLNSMLHYLDLRAQEGNEVYDTDVRNSGFCGSAFVDFSQKFKYGWRFVLSGGYVRSEPNVGMDSYGFYFYGLSVVKSFLKDKLTCTLRAQDFLGDHKTIQINERYPDFHIRQTERMFSRGFGIAISYRIGDLKASVKKAGRSIRNDDLLDALDK</sequence>
<dbReference type="Pfam" id="PF07715">
    <property type="entry name" value="Plug"/>
    <property type="match status" value="1"/>
</dbReference>
<evidence type="ECO:0000313" key="5">
    <source>
        <dbReference type="Proteomes" id="UP000095455"/>
    </source>
</evidence>
<feature type="domain" description="Outer membrane protein beta-barrel" evidence="2">
    <location>
        <begin position="299"/>
        <end position="712"/>
    </location>
</feature>
<accession>A0A174DAA5</accession>
<dbReference type="PANTHER" id="PTHR40980">
    <property type="entry name" value="PLUG DOMAIN-CONTAINING PROTEIN"/>
    <property type="match status" value="1"/>
</dbReference>
<dbReference type="InterPro" id="IPR012910">
    <property type="entry name" value="Plug_dom"/>
</dbReference>
<dbReference type="Gene3D" id="2.170.130.10">
    <property type="entry name" value="TonB-dependent receptor, plug domain"/>
    <property type="match status" value="1"/>
</dbReference>